<reference evidence="6" key="1">
    <citation type="submission" date="2023-01" db="EMBL/GenBank/DDBJ databases">
        <title>Whole genome sequence of Paucibacter sp. S2-9 isolated from pond sediment.</title>
        <authorList>
            <person name="Jung J.Y."/>
        </authorList>
    </citation>
    <scope>NUCLEOTIDE SEQUENCE</scope>
    <source>
        <strain evidence="6">S2-9</strain>
    </source>
</reference>
<comment type="cofactor">
    <cofactor evidence="5">
        <name>Ca(2+)</name>
        <dbReference type="ChEBI" id="CHEBI:29108"/>
    </cofactor>
    <text evidence="5">Binds 1 Ca(2+) ion per dimer.</text>
</comment>
<dbReference type="InterPro" id="IPR002692">
    <property type="entry name" value="S45"/>
</dbReference>
<dbReference type="PANTHER" id="PTHR34218:SF4">
    <property type="entry name" value="ACYL-HOMOSERINE LACTONE ACYLASE QUIP"/>
    <property type="match status" value="1"/>
</dbReference>
<dbReference type="InterPro" id="IPR023343">
    <property type="entry name" value="Penicillin_amidase_dom1"/>
</dbReference>
<keyword evidence="7" id="KW-1185">Reference proteome</keyword>
<dbReference type="Gene3D" id="2.30.120.10">
    <property type="match status" value="1"/>
</dbReference>
<name>A0AA95ND98_9BURK</name>
<evidence type="ECO:0000313" key="6">
    <source>
        <dbReference type="EMBL" id="WIT11994.1"/>
    </source>
</evidence>
<dbReference type="GO" id="GO:0016811">
    <property type="term" value="F:hydrolase activity, acting on carbon-nitrogen (but not peptide) bonds, in linear amides"/>
    <property type="evidence" value="ECO:0007669"/>
    <property type="project" value="InterPro"/>
</dbReference>
<comment type="similarity">
    <text evidence="1">Belongs to the peptidase S45 family.</text>
</comment>
<keyword evidence="5" id="KW-0106">Calcium</keyword>
<protein>
    <submittedName>
        <fullName evidence="6">Penicillin acylase family protein</fullName>
    </submittedName>
</protein>
<dbReference type="InterPro" id="IPR014395">
    <property type="entry name" value="Pen/GL7ACA/AHL_acylase"/>
</dbReference>
<proteinExistence type="inferred from homology"/>
<evidence type="ECO:0000256" key="1">
    <source>
        <dbReference type="ARBA" id="ARBA00006586"/>
    </source>
</evidence>
<sequence>MNHSRIVRFSARLLAGLLALLLLVGLLLWCLLRASLPQLDGEIQLPGLKAPLAIGRDALGTAVLQGSDRQDLARGLGYVHAQERFFEMDLTRRSAAGELAALFGDKALERDRTRRLHRMRARLAERFAQLAPADRALLSAYASGVNAGLQALRLRPWQYLLLRAEPAPWTEVDSLLVVSEMFFMLQASSFDNAFERSLLRERAGDALFDWLNPRGGRWDAALDGSTLPAPRMPSAEQLDLRALPAPKPALAALSPGISVISEEAPVLGSNNWAVSGGRSKHGGAILADDMHLGLGVPSIWYRAQLQLGEGARAQRAAGLTLPGMPSLVVGSNGLVAWGFTNAYGQWFDWIKLPETPAPERLRSVQERIEVKGGAAQALVVQEFDGAPVALTREGQRYALRWIAHQGEAYNLELDRLAAARDVDEAAGIAQRAGMPHQNILIADKSGHIAWTIAGRLWRQAGLAQSYARFQSTEPPEPSAHGWLEPRDYPLLRDPGEGQLWTANHRQLGGAAAEQIGDGGFDLGARAQQIRDRLRETAKHDEATLAAIHFDNEARFVQSWAARISAAVQGSSAHAEVARQLQQWNGRADADQMGYRLARAVRLKTLDALWTAWTLPFLGEDQQDEKKRFKWRSQFEYSAVQALESRPAHLLPPGYSSWPAFVLAQVDAAVLELTQDGKQPLAQASWGQHNASRIQHVLSRAIPPLGRWLDMPSLPQGGDSNLPHVAQPAFGQSQRLVVSPGREAQATLTMPGGQSGHPLSPYYGAGHAAWAAGQAAPLLAGPAQHHLNARPQP</sequence>
<dbReference type="PIRSF" id="PIRSF001227">
    <property type="entry name" value="Pen_acylase"/>
    <property type="match status" value="1"/>
</dbReference>
<dbReference type="EMBL" id="CP116346">
    <property type="protein sequence ID" value="WIT11994.1"/>
    <property type="molecule type" value="Genomic_DNA"/>
</dbReference>
<evidence type="ECO:0000256" key="3">
    <source>
        <dbReference type="ARBA" id="ARBA00023145"/>
    </source>
</evidence>
<dbReference type="GO" id="GO:0046872">
    <property type="term" value="F:metal ion binding"/>
    <property type="evidence" value="ECO:0007669"/>
    <property type="project" value="UniProtKB-KW"/>
</dbReference>
<keyword evidence="5" id="KW-0479">Metal-binding</keyword>
<dbReference type="InterPro" id="IPR029055">
    <property type="entry name" value="Ntn_hydrolases_N"/>
</dbReference>
<evidence type="ECO:0000256" key="5">
    <source>
        <dbReference type="PIRSR" id="PIRSR001227-2"/>
    </source>
</evidence>
<dbReference type="AlphaFoldDB" id="A0AA95ND98"/>
<dbReference type="GO" id="GO:0017000">
    <property type="term" value="P:antibiotic biosynthetic process"/>
    <property type="evidence" value="ECO:0007669"/>
    <property type="project" value="InterPro"/>
</dbReference>
<dbReference type="KEGG" id="pais:PFX98_24515"/>
<feature type="binding site" evidence="5">
    <location>
        <position position="348"/>
    </location>
    <ligand>
        <name>Ca(2+)</name>
        <dbReference type="ChEBI" id="CHEBI:29108"/>
    </ligand>
</feature>
<keyword evidence="2" id="KW-0378">Hydrolase</keyword>
<dbReference type="PANTHER" id="PTHR34218">
    <property type="entry name" value="PEPTIDASE S45 PENICILLIN AMIDASE"/>
    <property type="match status" value="1"/>
</dbReference>
<gene>
    <name evidence="6" type="ORF">PFX98_24515</name>
</gene>
<keyword evidence="3" id="KW-0865">Zymogen</keyword>
<dbReference type="Pfam" id="PF01804">
    <property type="entry name" value="Penicil_amidase"/>
    <property type="match status" value="1"/>
</dbReference>
<evidence type="ECO:0000313" key="7">
    <source>
        <dbReference type="Proteomes" id="UP001177769"/>
    </source>
</evidence>
<dbReference type="Gene3D" id="1.10.1400.10">
    <property type="match status" value="1"/>
</dbReference>
<dbReference type="Gene3D" id="1.10.439.10">
    <property type="entry name" value="Penicillin Amidohydrolase, domain 1"/>
    <property type="match status" value="1"/>
</dbReference>
<dbReference type="InterPro" id="IPR043147">
    <property type="entry name" value="Penicillin_amidase_A-knob"/>
</dbReference>
<accession>A0AA95ND98</accession>
<dbReference type="SUPFAM" id="SSF56235">
    <property type="entry name" value="N-terminal nucleophile aminohydrolases (Ntn hydrolases)"/>
    <property type="match status" value="1"/>
</dbReference>
<dbReference type="Gene3D" id="3.60.20.10">
    <property type="entry name" value="Glutamine Phosphoribosylpyrophosphate, subunit 1, domain 1"/>
    <property type="match status" value="1"/>
</dbReference>
<evidence type="ECO:0000256" key="4">
    <source>
        <dbReference type="PIRSR" id="PIRSR001227-1"/>
    </source>
</evidence>
<evidence type="ECO:0000256" key="2">
    <source>
        <dbReference type="ARBA" id="ARBA00022801"/>
    </source>
</evidence>
<feature type="active site" description="Nucleophile" evidence="4">
    <location>
        <position position="269"/>
    </location>
</feature>
<dbReference type="InterPro" id="IPR043146">
    <property type="entry name" value="Penicillin_amidase_N_B-knob"/>
</dbReference>
<dbReference type="Proteomes" id="UP001177769">
    <property type="component" value="Chromosome"/>
</dbReference>
<organism evidence="6 7">
    <name type="scientific">Paucibacter sediminis</name>
    <dbReference type="NCBI Taxonomy" id="3019553"/>
    <lineage>
        <taxon>Bacteria</taxon>
        <taxon>Pseudomonadati</taxon>
        <taxon>Pseudomonadota</taxon>
        <taxon>Betaproteobacteria</taxon>
        <taxon>Burkholderiales</taxon>
        <taxon>Sphaerotilaceae</taxon>
        <taxon>Roseateles</taxon>
    </lineage>
</organism>
<dbReference type="RefSeq" id="WP_285233083.1">
    <property type="nucleotide sequence ID" value="NZ_CP116346.1"/>
</dbReference>